<dbReference type="AlphaFoldDB" id="A0A6A6IZB1"/>
<keyword evidence="2" id="KW-1185">Reference proteome</keyword>
<gene>
    <name evidence="1" type="ORF">BU26DRAFT_600910</name>
</gene>
<evidence type="ECO:0000313" key="1">
    <source>
        <dbReference type="EMBL" id="KAF2255397.1"/>
    </source>
</evidence>
<dbReference type="Proteomes" id="UP000800094">
    <property type="component" value="Unassembled WGS sequence"/>
</dbReference>
<organism evidence="1 2">
    <name type="scientific">Trematosphaeria pertusa</name>
    <dbReference type="NCBI Taxonomy" id="390896"/>
    <lineage>
        <taxon>Eukaryota</taxon>
        <taxon>Fungi</taxon>
        <taxon>Dikarya</taxon>
        <taxon>Ascomycota</taxon>
        <taxon>Pezizomycotina</taxon>
        <taxon>Dothideomycetes</taxon>
        <taxon>Pleosporomycetidae</taxon>
        <taxon>Pleosporales</taxon>
        <taxon>Massarineae</taxon>
        <taxon>Trematosphaeriaceae</taxon>
        <taxon>Trematosphaeria</taxon>
    </lineage>
</organism>
<evidence type="ECO:0000313" key="2">
    <source>
        <dbReference type="Proteomes" id="UP000800094"/>
    </source>
</evidence>
<accession>A0A6A6IZB1</accession>
<dbReference type="RefSeq" id="XP_033690401.1">
    <property type="nucleotide sequence ID" value="XM_033835217.1"/>
</dbReference>
<proteinExistence type="predicted"/>
<sequence length="335" mass="39049">MSNEDKGAGEDYEAANNHRRIKRIQMGLAEELHRRPAASSQLLPGEGEITTGHPGFMDLSRELRDMVYHLLWKATPGIVVPHKMADLSVSYEDYPWFEKRATLPMWLLTNTSILKEGVQQLLFRATWSWSYTRAKYPSLRSPLLIPIQAKEITMRVEAEALILLGPKDRLSGTISLEPKHSYDFADLEEIFRKSIELKTLRLDIMIWTKAFRQIWPKNVDFSLLDPFDRLFDKWIVTVYCPKLQGDRKIAWHHTLQSNLKMEIARIGRLMVGDHVEERVVVVDDDWYEHEESIGRVREETRATLGRLGINGSPEKMWRFEFTKQEPERDICQSLS</sequence>
<name>A0A6A6IZB1_9PLEO</name>
<protein>
    <submittedName>
        <fullName evidence="1">Uncharacterized protein</fullName>
    </submittedName>
</protein>
<dbReference type="GeneID" id="54588547"/>
<dbReference type="EMBL" id="ML987190">
    <property type="protein sequence ID" value="KAF2255397.1"/>
    <property type="molecule type" value="Genomic_DNA"/>
</dbReference>
<dbReference type="OrthoDB" id="3799620at2759"/>
<reference evidence="1" key="1">
    <citation type="journal article" date="2020" name="Stud. Mycol.">
        <title>101 Dothideomycetes genomes: a test case for predicting lifestyles and emergence of pathogens.</title>
        <authorList>
            <person name="Haridas S."/>
            <person name="Albert R."/>
            <person name="Binder M."/>
            <person name="Bloem J."/>
            <person name="Labutti K."/>
            <person name="Salamov A."/>
            <person name="Andreopoulos B."/>
            <person name="Baker S."/>
            <person name="Barry K."/>
            <person name="Bills G."/>
            <person name="Bluhm B."/>
            <person name="Cannon C."/>
            <person name="Castanera R."/>
            <person name="Culley D."/>
            <person name="Daum C."/>
            <person name="Ezra D."/>
            <person name="Gonzalez J."/>
            <person name="Henrissat B."/>
            <person name="Kuo A."/>
            <person name="Liang C."/>
            <person name="Lipzen A."/>
            <person name="Lutzoni F."/>
            <person name="Magnuson J."/>
            <person name="Mondo S."/>
            <person name="Nolan M."/>
            <person name="Ohm R."/>
            <person name="Pangilinan J."/>
            <person name="Park H.-J."/>
            <person name="Ramirez L."/>
            <person name="Alfaro M."/>
            <person name="Sun H."/>
            <person name="Tritt A."/>
            <person name="Yoshinaga Y."/>
            <person name="Zwiers L.-H."/>
            <person name="Turgeon B."/>
            <person name="Goodwin S."/>
            <person name="Spatafora J."/>
            <person name="Crous P."/>
            <person name="Grigoriev I."/>
        </authorList>
    </citation>
    <scope>NUCLEOTIDE SEQUENCE</scope>
    <source>
        <strain evidence="1">CBS 122368</strain>
    </source>
</reference>